<dbReference type="InterPro" id="IPR051262">
    <property type="entry name" value="SMP-30/CGR1_Lactonase"/>
</dbReference>
<comment type="caution">
    <text evidence="4">The sequence shown here is derived from an EMBL/GenBank/DDBJ whole genome shotgun (WGS) entry which is preliminary data.</text>
</comment>
<evidence type="ECO:0000256" key="1">
    <source>
        <dbReference type="ARBA" id="ARBA00022801"/>
    </source>
</evidence>
<feature type="chain" id="PRO_5029609602" evidence="2">
    <location>
        <begin position="22"/>
        <end position="297"/>
    </location>
</feature>
<evidence type="ECO:0000313" key="5">
    <source>
        <dbReference type="Proteomes" id="UP000451233"/>
    </source>
</evidence>
<keyword evidence="1" id="KW-0378">Hydrolase</keyword>
<accession>A0A7K1Y2X8</accession>
<dbReference type="InterPro" id="IPR013658">
    <property type="entry name" value="SGL"/>
</dbReference>
<keyword evidence="5" id="KW-1185">Reference proteome</keyword>
<feature type="signal peptide" evidence="2">
    <location>
        <begin position="1"/>
        <end position="21"/>
    </location>
</feature>
<dbReference type="PANTHER" id="PTHR47572">
    <property type="entry name" value="LIPOPROTEIN-RELATED"/>
    <property type="match status" value="1"/>
</dbReference>
<name>A0A7K1Y2X8_9SPHI</name>
<sequence>MKKILLICLAATAMYNENVMAQTDSLTAKGAALQLISSQFSFTEGPAPDKRGNVYFTDQPNNKIWKYGTDGRLTLFMDNAGRSNGLYIDKKGNILSCADEKNELWRISPQKEVTVLLRDFEGKLLNGPNDLWLNKNGDIYFTDPFYARNYWTRKGQEIKEMKVYVLRKGKKKAEVAADGFNRPNGIVGTPDGKYLYVADIGGDKTYRFEINKDGTLTGKTLLIAKGSDGMTLDSRGNIYLCGKGVTIYDKEGKMLQNVPVPAKWTANVCFSGKNRDVLFITASESVYTIQMAVTGVE</sequence>
<dbReference type="PANTHER" id="PTHR47572:SF4">
    <property type="entry name" value="LACTONASE DRP35"/>
    <property type="match status" value="1"/>
</dbReference>
<gene>
    <name evidence="4" type="ORF">GS398_20250</name>
</gene>
<evidence type="ECO:0000313" key="4">
    <source>
        <dbReference type="EMBL" id="MXV17644.1"/>
    </source>
</evidence>
<dbReference type="SUPFAM" id="SSF63829">
    <property type="entry name" value="Calcium-dependent phosphotriesterase"/>
    <property type="match status" value="1"/>
</dbReference>
<dbReference type="Gene3D" id="2.120.10.30">
    <property type="entry name" value="TolB, C-terminal domain"/>
    <property type="match status" value="1"/>
</dbReference>
<organism evidence="4 5">
    <name type="scientific">Hufsiella ginkgonis</name>
    <dbReference type="NCBI Taxonomy" id="2695274"/>
    <lineage>
        <taxon>Bacteria</taxon>
        <taxon>Pseudomonadati</taxon>
        <taxon>Bacteroidota</taxon>
        <taxon>Sphingobacteriia</taxon>
        <taxon>Sphingobacteriales</taxon>
        <taxon>Sphingobacteriaceae</taxon>
        <taxon>Hufsiella</taxon>
    </lineage>
</organism>
<dbReference type="EMBL" id="WVHS01000005">
    <property type="protein sequence ID" value="MXV17644.1"/>
    <property type="molecule type" value="Genomic_DNA"/>
</dbReference>
<evidence type="ECO:0000256" key="2">
    <source>
        <dbReference type="SAM" id="SignalP"/>
    </source>
</evidence>
<dbReference type="Proteomes" id="UP000451233">
    <property type="component" value="Unassembled WGS sequence"/>
</dbReference>
<dbReference type="Pfam" id="PF08450">
    <property type="entry name" value="SGL"/>
    <property type="match status" value="1"/>
</dbReference>
<dbReference type="RefSeq" id="WP_160908633.1">
    <property type="nucleotide sequence ID" value="NZ_WVHS01000005.1"/>
</dbReference>
<reference evidence="4 5" key="1">
    <citation type="submission" date="2019-11" db="EMBL/GenBank/DDBJ databases">
        <title>Pedobacter sp. HMF7056 Genome sequencing and assembly.</title>
        <authorList>
            <person name="Kang H."/>
            <person name="Kim H."/>
            <person name="Joh K."/>
        </authorList>
    </citation>
    <scope>NUCLEOTIDE SEQUENCE [LARGE SCALE GENOMIC DNA]</scope>
    <source>
        <strain evidence="4 5">HMF7056</strain>
    </source>
</reference>
<proteinExistence type="predicted"/>
<dbReference type="InterPro" id="IPR011042">
    <property type="entry name" value="6-blade_b-propeller_TolB-like"/>
</dbReference>
<dbReference type="AlphaFoldDB" id="A0A7K1Y2X8"/>
<dbReference type="GO" id="GO:0016787">
    <property type="term" value="F:hydrolase activity"/>
    <property type="evidence" value="ECO:0007669"/>
    <property type="project" value="UniProtKB-KW"/>
</dbReference>
<evidence type="ECO:0000259" key="3">
    <source>
        <dbReference type="Pfam" id="PF08450"/>
    </source>
</evidence>
<protein>
    <submittedName>
        <fullName evidence="4">SMP-30/gluconolactonase/LRE family protein</fullName>
    </submittedName>
</protein>
<keyword evidence="2" id="KW-0732">Signal</keyword>
<feature type="domain" description="SMP-30/Gluconolactonase/LRE-like region" evidence="3">
    <location>
        <begin position="42"/>
        <end position="283"/>
    </location>
</feature>